<keyword evidence="2" id="KW-1185">Reference proteome</keyword>
<accession>A0ABR2JLY2</accession>
<organism evidence="1 2">
    <name type="scientific">Apiospora arundinis</name>
    <dbReference type="NCBI Taxonomy" id="335852"/>
    <lineage>
        <taxon>Eukaryota</taxon>
        <taxon>Fungi</taxon>
        <taxon>Dikarya</taxon>
        <taxon>Ascomycota</taxon>
        <taxon>Pezizomycotina</taxon>
        <taxon>Sordariomycetes</taxon>
        <taxon>Xylariomycetidae</taxon>
        <taxon>Amphisphaeriales</taxon>
        <taxon>Apiosporaceae</taxon>
        <taxon>Apiospora</taxon>
    </lineage>
</organism>
<dbReference type="InterPro" id="IPR046312">
    <property type="entry name" value="DUF6454"/>
</dbReference>
<name>A0ABR2JLY2_9PEZI</name>
<dbReference type="Proteomes" id="UP001390339">
    <property type="component" value="Unassembled WGS sequence"/>
</dbReference>
<reference evidence="1 2" key="1">
    <citation type="journal article" date="2024" name="IMA Fungus">
        <title>Apiospora arundinis, a panoply of carbohydrate-active enzymes and secondary metabolites.</title>
        <authorList>
            <person name="Sorensen T."/>
            <person name="Petersen C."/>
            <person name="Muurmann A.T."/>
            <person name="Christiansen J.V."/>
            <person name="Brundto M.L."/>
            <person name="Overgaard C.K."/>
            <person name="Boysen A.T."/>
            <person name="Wollenberg R.D."/>
            <person name="Larsen T.O."/>
            <person name="Sorensen J.L."/>
            <person name="Nielsen K.L."/>
            <person name="Sondergaard T.E."/>
        </authorList>
    </citation>
    <scope>NUCLEOTIDE SEQUENCE [LARGE SCALE GENOMIC DNA]</scope>
    <source>
        <strain evidence="1 2">AAU 773</strain>
    </source>
</reference>
<protein>
    <submittedName>
        <fullName evidence="1">Uncharacterized protein</fullName>
    </submittedName>
</protein>
<proteinExistence type="predicted"/>
<evidence type="ECO:0000313" key="1">
    <source>
        <dbReference type="EMBL" id="KAK8879829.1"/>
    </source>
</evidence>
<sequence length="426" mass="46203">MSVYDALATLYGLSEYELTFLALSRNIQLAISDIFGSSGLVVDQSGQAYVIPILILAFTAAITETPLLDQDTGAATVGLSLNRHHPEIPLFPSPLPTPGASADTEEIIRQFQALSRSTKWRLVGKIPFEGDTFEPEGMVRLSSQGDSINNKDADNNNTRYLVSSGEYIVPTEKYPDGVIINGTDRTAGAGLSHLLIYDGQGKRLGDAVLTSSFPGSVAEEYHLGGLDYDGRYLWATASQYRPNTTATLIRVDLSASSSLSEELIVEPLIRIRDHQGGVVHDVSTQTLLTLNWGSRAASLWDLRRHTPPAAPFRSSFAQPRAVVTNPSHYVDYQDCKSLGRPAVYGNRSVMMCSGVAELGPNMTIGGLAIVDVQSMMPLAEVPITLTTELGAPMTKNPMDVALVGGRLRFFFLPNERNSTLYVYEAA</sequence>
<gene>
    <name evidence="1" type="ORF">PGQ11_001123</name>
</gene>
<dbReference type="Pfam" id="PF20055">
    <property type="entry name" value="DUF6454"/>
    <property type="match status" value="1"/>
</dbReference>
<evidence type="ECO:0000313" key="2">
    <source>
        <dbReference type="Proteomes" id="UP001390339"/>
    </source>
</evidence>
<dbReference type="SUPFAM" id="SSF69304">
    <property type="entry name" value="Tricorn protease N-terminal domain"/>
    <property type="match status" value="1"/>
</dbReference>
<comment type="caution">
    <text evidence="1">The sequence shown here is derived from an EMBL/GenBank/DDBJ whole genome shotgun (WGS) entry which is preliminary data.</text>
</comment>
<dbReference type="EMBL" id="JAPCWZ010000001">
    <property type="protein sequence ID" value="KAK8879829.1"/>
    <property type="molecule type" value="Genomic_DNA"/>
</dbReference>